<gene>
    <name evidence="1" type="ORF">C1H46_002855</name>
</gene>
<comment type="caution">
    <text evidence="1">The sequence shown here is derived from an EMBL/GenBank/DDBJ whole genome shotgun (WGS) entry which is preliminary data.</text>
</comment>
<dbReference type="EMBL" id="VIEB01000029">
    <property type="protein sequence ID" value="TQE11480.1"/>
    <property type="molecule type" value="Genomic_DNA"/>
</dbReference>
<reference evidence="1 2" key="1">
    <citation type="journal article" date="2019" name="G3 (Bethesda)">
        <title>Sequencing of a Wild Apple (Malus baccata) Genome Unravels the Differences Between Cultivated and Wild Apple Species Regarding Disease Resistance and Cold Tolerance.</title>
        <authorList>
            <person name="Chen X."/>
        </authorList>
    </citation>
    <scope>NUCLEOTIDE SEQUENCE [LARGE SCALE GENOMIC DNA]</scope>
    <source>
        <strain evidence="2">cv. Shandingzi</strain>
        <tissue evidence="1">Leaves</tissue>
    </source>
</reference>
<name>A0A540NLU4_MALBA</name>
<sequence length="67" mass="7811">MRHHFVDHGIEYHLILEAYNASDRTLPDPRFTTAGYDALIRDKPPQHFRKLNSFVFIPGEGDPPVRH</sequence>
<keyword evidence="2" id="KW-1185">Reference proteome</keyword>
<evidence type="ECO:0000313" key="2">
    <source>
        <dbReference type="Proteomes" id="UP000315295"/>
    </source>
</evidence>
<protein>
    <submittedName>
        <fullName evidence="1">Uncharacterized protein</fullName>
    </submittedName>
</protein>
<dbReference type="Proteomes" id="UP000315295">
    <property type="component" value="Unassembled WGS sequence"/>
</dbReference>
<proteinExistence type="predicted"/>
<accession>A0A540NLU4</accession>
<dbReference type="AlphaFoldDB" id="A0A540NLU4"/>
<evidence type="ECO:0000313" key="1">
    <source>
        <dbReference type="EMBL" id="TQE11480.1"/>
    </source>
</evidence>
<organism evidence="1 2">
    <name type="scientific">Malus baccata</name>
    <name type="common">Siberian crab apple</name>
    <name type="synonym">Pyrus baccata</name>
    <dbReference type="NCBI Taxonomy" id="106549"/>
    <lineage>
        <taxon>Eukaryota</taxon>
        <taxon>Viridiplantae</taxon>
        <taxon>Streptophyta</taxon>
        <taxon>Embryophyta</taxon>
        <taxon>Tracheophyta</taxon>
        <taxon>Spermatophyta</taxon>
        <taxon>Magnoliopsida</taxon>
        <taxon>eudicotyledons</taxon>
        <taxon>Gunneridae</taxon>
        <taxon>Pentapetalae</taxon>
        <taxon>rosids</taxon>
        <taxon>fabids</taxon>
        <taxon>Rosales</taxon>
        <taxon>Rosaceae</taxon>
        <taxon>Amygdaloideae</taxon>
        <taxon>Maleae</taxon>
        <taxon>Malus</taxon>
    </lineage>
</organism>